<comment type="caution">
    <text evidence="2">The sequence shown here is derived from an EMBL/GenBank/DDBJ whole genome shotgun (WGS) entry which is preliminary data.</text>
</comment>
<proteinExistence type="predicted"/>
<keyword evidence="3" id="KW-1185">Reference proteome</keyword>
<organism evidence="2 3">
    <name type="scientific">Varunaivibrio sulfuroxidans</name>
    <dbReference type="NCBI Taxonomy" id="1773489"/>
    <lineage>
        <taxon>Bacteria</taxon>
        <taxon>Pseudomonadati</taxon>
        <taxon>Pseudomonadota</taxon>
        <taxon>Alphaproteobacteria</taxon>
        <taxon>Rhodospirillales</taxon>
        <taxon>Magnetovibrionaceae</taxon>
        <taxon>Varunaivibrio</taxon>
    </lineage>
</organism>
<feature type="transmembrane region" description="Helical" evidence="1">
    <location>
        <begin position="75"/>
        <end position="95"/>
    </location>
</feature>
<accession>A0A4R3JHM7</accession>
<evidence type="ECO:0008006" key="4">
    <source>
        <dbReference type="Google" id="ProtNLM"/>
    </source>
</evidence>
<dbReference type="EMBL" id="SLZW01000001">
    <property type="protein sequence ID" value="TCS65015.1"/>
    <property type="molecule type" value="Genomic_DNA"/>
</dbReference>
<protein>
    <recommendedName>
        <fullName evidence="4">Yip1-like protein</fullName>
    </recommendedName>
</protein>
<evidence type="ECO:0000256" key="1">
    <source>
        <dbReference type="SAM" id="Phobius"/>
    </source>
</evidence>
<dbReference type="AlphaFoldDB" id="A0A4R3JHM7"/>
<feature type="transmembrane region" description="Helical" evidence="1">
    <location>
        <begin position="133"/>
        <end position="154"/>
    </location>
</feature>
<sequence length="188" mass="20201">MITLRESVLSLYGAGRLARFDASGLRYFSPGVDGAKRSFYAAAVVAPLYVLYVYVQIQSGLIKTPLVRLIPLESVAYAVSWVAYPLAILSFTRALGRDRHVVRYITAYNWSNVLLNALYLGIGMMMMRAGGPAAGGGAFALLATVYMTVFLWFIAKSALGVSGLVAAGAVLIDFTLGLLVQIASAYML</sequence>
<reference evidence="2 3" key="1">
    <citation type="submission" date="2019-03" db="EMBL/GenBank/DDBJ databases">
        <title>Genomic Encyclopedia of Type Strains, Phase IV (KMG-IV): sequencing the most valuable type-strain genomes for metagenomic binning, comparative biology and taxonomic classification.</title>
        <authorList>
            <person name="Goeker M."/>
        </authorList>
    </citation>
    <scope>NUCLEOTIDE SEQUENCE [LARGE SCALE GENOMIC DNA]</scope>
    <source>
        <strain evidence="2 3">DSM 101688</strain>
    </source>
</reference>
<keyword evidence="1" id="KW-0472">Membrane</keyword>
<name>A0A4R3JHM7_9PROT</name>
<evidence type="ECO:0000313" key="2">
    <source>
        <dbReference type="EMBL" id="TCS65015.1"/>
    </source>
</evidence>
<keyword evidence="1" id="KW-0812">Transmembrane</keyword>
<feature type="transmembrane region" description="Helical" evidence="1">
    <location>
        <begin position="161"/>
        <end position="187"/>
    </location>
</feature>
<dbReference type="Proteomes" id="UP000295304">
    <property type="component" value="Unassembled WGS sequence"/>
</dbReference>
<evidence type="ECO:0000313" key="3">
    <source>
        <dbReference type="Proteomes" id="UP000295304"/>
    </source>
</evidence>
<dbReference type="OrthoDB" id="8443450at2"/>
<feature type="transmembrane region" description="Helical" evidence="1">
    <location>
        <begin position="107"/>
        <end position="127"/>
    </location>
</feature>
<dbReference type="RefSeq" id="WP_132937737.1">
    <property type="nucleotide sequence ID" value="NZ_CP119676.1"/>
</dbReference>
<feature type="transmembrane region" description="Helical" evidence="1">
    <location>
        <begin position="38"/>
        <end position="55"/>
    </location>
</feature>
<keyword evidence="1" id="KW-1133">Transmembrane helix</keyword>
<gene>
    <name evidence="2" type="ORF">EDD55_101348</name>
</gene>